<dbReference type="SUPFAM" id="SSF48452">
    <property type="entry name" value="TPR-like"/>
    <property type="match status" value="1"/>
</dbReference>
<dbReference type="PANTHER" id="PTHR46014">
    <property type="entry name" value="TETRATRICOPEPTIDE REPEAT PROTEIN 1"/>
    <property type="match status" value="1"/>
</dbReference>
<sequence>MSTPPDGFPNPEAMKAFLDFVKNEIHNPPKVSELFKVPEGLSPDWQNIFDKVTAYYERECAADRHALISLEKRSWIMEDEGLSEIEMVMSSVKAKEKGNEAFRQKDFLTAFLYYVFAVQTFPTPDVMNNLAACALQLSHFDVAEKYATRALDMGLFANPASICKALFRRANARFHLARFGEALKGTPWISMLAQVVTR</sequence>
<evidence type="ECO:0000313" key="1">
    <source>
        <dbReference type="EMBL" id="PPQ84720.1"/>
    </source>
</evidence>
<accession>A0A409X1T6</accession>
<dbReference type="Gene3D" id="1.25.40.10">
    <property type="entry name" value="Tetratricopeptide repeat domain"/>
    <property type="match status" value="1"/>
</dbReference>
<dbReference type="EMBL" id="NHYE01004422">
    <property type="protein sequence ID" value="PPQ84720.1"/>
    <property type="molecule type" value="Genomic_DNA"/>
</dbReference>
<dbReference type="STRING" id="231916.A0A409X1T6"/>
<keyword evidence="2" id="KW-1185">Reference proteome</keyword>
<reference evidence="1 2" key="1">
    <citation type="journal article" date="2018" name="Evol. Lett.">
        <title>Horizontal gene cluster transfer increased hallucinogenic mushroom diversity.</title>
        <authorList>
            <person name="Reynolds H.T."/>
            <person name="Vijayakumar V."/>
            <person name="Gluck-Thaler E."/>
            <person name="Korotkin H.B."/>
            <person name="Matheny P.B."/>
            <person name="Slot J.C."/>
        </authorList>
    </citation>
    <scope>NUCLEOTIDE SEQUENCE [LARGE SCALE GENOMIC DNA]</scope>
    <source>
        <strain evidence="1 2">SRW20</strain>
    </source>
</reference>
<proteinExistence type="predicted"/>
<gene>
    <name evidence="1" type="ORF">CVT26_014497</name>
</gene>
<dbReference type="InterPro" id="IPR011990">
    <property type="entry name" value="TPR-like_helical_dom_sf"/>
</dbReference>
<dbReference type="PANTHER" id="PTHR46014:SF1">
    <property type="entry name" value="TETRATRICOPEPTIDE REPEAT PROTEIN 1"/>
    <property type="match status" value="1"/>
</dbReference>
<protein>
    <submittedName>
        <fullName evidence="1">Uncharacterized protein</fullName>
    </submittedName>
</protein>
<dbReference type="OrthoDB" id="629492at2759"/>
<comment type="caution">
    <text evidence="1">The sequence shown here is derived from an EMBL/GenBank/DDBJ whole genome shotgun (WGS) entry which is preliminary data.</text>
</comment>
<organism evidence="1 2">
    <name type="scientific">Gymnopilus dilepis</name>
    <dbReference type="NCBI Taxonomy" id="231916"/>
    <lineage>
        <taxon>Eukaryota</taxon>
        <taxon>Fungi</taxon>
        <taxon>Dikarya</taxon>
        <taxon>Basidiomycota</taxon>
        <taxon>Agaricomycotina</taxon>
        <taxon>Agaricomycetes</taxon>
        <taxon>Agaricomycetidae</taxon>
        <taxon>Agaricales</taxon>
        <taxon>Agaricineae</taxon>
        <taxon>Hymenogastraceae</taxon>
        <taxon>Gymnopilus</taxon>
    </lineage>
</organism>
<name>A0A409X1T6_9AGAR</name>
<dbReference type="AlphaFoldDB" id="A0A409X1T6"/>
<dbReference type="InParanoid" id="A0A409X1T6"/>
<evidence type="ECO:0000313" key="2">
    <source>
        <dbReference type="Proteomes" id="UP000284706"/>
    </source>
</evidence>
<dbReference type="InterPro" id="IPR052769">
    <property type="entry name" value="TPR_domain_protein"/>
</dbReference>
<dbReference type="Proteomes" id="UP000284706">
    <property type="component" value="Unassembled WGS sequence"/>
</dbReference>